<feature type="compositionally biased region" description="Basic and acidic residues" evidence="1">
    <location>
        <begin position="220"/>
        <end position="238"/>
    </location>
</feature>
<accession>A0A8B7PRP6</accession>
<proteinExistence type="predicted"/>
<feature type="compositionally biased region" description="Polar residues" evidence="1">
    <location>
        <begin position="1942"/>
        <end position="1951"/>
    </location>
</feature>
<feature type="region of interest" description="Disordered" evidence="1">
    <location>
        <begin position="1580"/>
        <end position="1611"/>
    </location>
</feature>
<name>A0A8B7PRP6_HYAAZ</name>
<feature type="region of interest" description="Disordered" evidence="1">
    <location>
        <begin position="707"/>
        <end position="775"/>
    </location>
</feature>
<feature type="region of interest" description="Disordered" evidence="1">
    <location>
        <begin position="1495"/>
        <end position="1515"/>
    </location>
</feature>
<dbReference type="GeneID" id="108683115"/>
<feature type="region of interest" description="Disordered" evidence="1">
    <location>
        <begin position="1787"/>
        <end position="1807"/>
    </location>
</feature>
<reference evidence="3" key="1">
    <citation type="submission" date="2025-08" db="UniProtKB">
        <authorList>
            <consortium name="RefSeq"/>
        </authorList>
    </citation>
    <scope>IDENTIFICATION</scope>
    <source>
        <tissue evidence="3">Whole organism</tissue>
    </source>
</reference>
<feature type="compositionally biased region" description="Acidic residues" evidence="1">
    <location>
        <begin position="65"/>
        <end position="75"/>
    </location>
</feature>
<feature type="region of interest" description="Disordered" evidence="1">
    <location>
        <begin position="2220"/>
        <end position="2280"/>
    </location>
</feature>
<feature type="compositionally biased region" description="Basic and acidic residues" evidence="1">
    <location>
        <begin position="2220"/>
        <end position="2248"/>
    </location>
</feature>
<feature type="compositionally biased region" description="Polar residues" evidence="1">
    <location>
        <begin position="1761"/>
        <end position="1771"/>
    </location>
</feature>
<feature type="compositionally biased region" description="Low complexity" evidence="1">
    <location>
        <begin position="1125"/>
        <end position="1134"/>
    </location>
</feature>
<evidence type="ECO:0000313" key="3">
    <source>
        <dbReference type="RefSeq" id="XP_018027892.2"/>
    </source>
</evidence>
<dbReference type="OrthoDB" id="6375813at2759"/>
<dbReference type="KEGG" id="hazt:108683115"/>
<feature type="compositionally biased region" description="Low complexity" evidence="1">
    <location>
        <begin position="526"/>
        <end position="539"/>
    </location>
</feature>
<evidence type="ECO:0000313" key="2">
    <source>
        <dbReference type="Proteomes" id="UP000694843"/>
    </source>
</evidence>
<feature type="compositionally biased region" description="Basic and acidic residues" evidence="1">
    <location>
        <begin position="31"/>
        <end position="52"/>
    </location>
</feature>
<feature type="compositionally biased region" description="Basic and acidic residues" evidence="1">
    <location>
        <begin position="89"/>
        <end position="100"/>
    </location>
</feature>
<feature type="region of interest" description="Disordered" evidence="1">
    <location>
        <begin position="1738"/>
        <end position="1772"/>
    </location>
</feature>
<dbReference type="RefSeq" id="XP_018027892.2">
    <property type="nucleotide sequence ID" value="XM_018172403.2"/>
</dbReference>
<feature type="compositionally biased region" description="Polar residues" evidence="1">
    <location>
        <begin position="736"/>
        <end position="766"/>
    </location>
</feature>
<feature type="compositionally biased region" description="Polar residues" evidence="1">
    <location>
        <begin position="1958"/>
        <end position="1973"/>
    </location>
</feature>
<sequence>MSETSTRVQTERASASSSSSPPTPKPLDYSSESKRRATVEQTRHVQNLDKQNKHLSSRLRTPGLDENDDAYDESDEKNSSQLQPPGEETDLHPERKRPENSHLSSRRPRLMQFSSHSSHYVHDLPGPSESGLFGNWPGYVNPMYSYMRSSRETSSSASMRVPNYYYSSIDTPFYGNHEVPRKWFMNQKDNLNDYMRPTTSFQNDVHLQARTEWPYGTMSNHHETHHSSEYSNHYDRRQQSFHSSRTYQHPVHSRWFRTPYRSSRSSSFSRELSHSHGHESPKYQSSRQHAHSSSREKTNSSPGPRKHSSSVGTGKSKIFQTFSKSSTSILKRKSKFSRKYIMDLKRPQSAGAILMHSSSSISSRFAKLSLRRRREKKDAPEDPNKKALSAAADKLRKTFLASKKSLDDTNAKELHRKQNVPHFGMTQENAEDLSIKTYSGHCSFSDGLQEIRISEKENLAMSTRLSQCPEFKSGATSGKCNDPSLCDDISDDSTDEETGNRKFPLKSFQLLQRRRYASESAGAAQSSNSVRSRSRSSSVGAFDASPMKPPPVSKHDKNLGCEHPRVNKMLVKQLLTMDKKSLQELVADPRSRKAQFMVSHLMSEQRSALAQRLDLLRGQHSLENKAQLLGASCPGAAHGILLDTPSTSCTLDREKEELQILGQMEALELGTLPNNVLIQLCQILSAEQNGLAGQDLAFLSLDDLMGGGQASSHDSEAPKPTTSAERSDDCKEPLQLTCSKLSALSSPGSTSNAGANVQVLPPSSTLAPDFSHQQNEDDVEQDLMSPCRSKFKSHLSSLNDSKSAQNFLVSTRPSSHPDSLVAHRQEEASLQPNVMRCPEGCQDNTAVGVPPTVSAVSTECMSRTNTSMSSQGTDLRTYQAIERSLMSSENISEFKLPQKKTPVGLVLKSELCHLDIGSAFNAPTTETDDSLANKSCSSDMECQIVSPPPKLAPAMITIDDSDNEEVKNIAKNQVVQAINVNKNSPSSHGFTPIEEPSSVFRTPLPLQIISPRARPISNVHFNIPVPHVDPATCNAGTASAVSLHTASSVPLNSSYVQSSLSSPAMSPIECKPHIVKSPPSSPPPQHHAASTGPHSTVGCHSSNLLYMQTSSALEPKSSPPVTPALIRPSFLRSPPLLPHGPRKSSPVTSSSRSPSLSPGNSAAVNHVLLHTSIATVPLMPPPPVQQQPLHEVHLHSGLHRTLNLGLPPPQLDGLRDCDSSGRRAPPPQPAGSLDDLRQHGNAEDGPGRHASRTPANARPGLKVKEETPSPQLECHLCQQDSPHCCPYTPMPPAHSPPSRASPAPAAAGSFLCENVNRPSSKERPRNPAPPNTPHRIPSPAVLPTPPRPVMFPNEPHIPERPAPPLPTQGLGTPRHLFKQERQTPSLGYPCCCLRNECSRASSSSMDSSAPEGLRSGSPPSNVNTSCVGRLWFFSPTLSRQNAGHPHTNIVNDIPHHHHHHRHHFHEPDNLTAERDSKILKRERLTPSLCRGVELPSAWMPSRPKPDPTHADDSSASIAVPIPDQPMNEVAANDVNKSMLNSVSVAVQTQDVDDLAAENAASRARLVSPVSDEINIAESLSLRQSPIPRQSPTQTNRMNKSRPKSTNNNNFSAIQTTSSSLLNRTTATQFRRPKTGVLIDSAQCFLEELGRLSTLEEILFKGLTEIDRKTEELARQRSNLTLQMTQLHQERNDLLLRLVSENSTGGVTRHGRCSVPLMPYLSNIDERNGNFARNSREINRNCRNGSNREAADSSISLVSSSQEMGPSTSDSQAGADLLANQQVAADDVSIERQRCTSTSHSPDGERSFSMQQEDSIATFTEVTNSDSDGDASLKAISVDGYSDTGSASAPTSRFQYNPHMNVRVTRKRSKSTSESIEDSDCRNANEENNKDAIVCLTIPDTTQDNAESSGLSVGQGLSANCKAEMNVSHNACRNHLAQNCIMDQQSPNSDTPSKIFLQSPKSRNSSGSDHSYSLRSRGPPEGDREKHRRSVSHGDSREESLTDGILSPGNTILGLKKELTEEEQVVEDGNEEDVHDQCLSAASSVESLDCKMSNAETHSVQQQHHRYKRKRRSRKHSFCGPSSSKRKKLHTSPASDRCEKKTSAANSPLSSRKKSSVESHHLFSSPDTSLSKKTQKHKLTANQREDKNDEKLIILPPPLKEPVLDIKIVGDYIFTCSNSSIRCFHLLTGAACASYVSDKRNITALAVVGTPHFTRAIRDHETNDNLRRHENKGGERDIKSGCDVNKTEGDFVSDVNENNRGSDETQRGGNRLNENKCGHSRPEAAAGFKDSSFEVITGSTDGTLCVYDGHKGSVLQSRAVEGAIRCVAAAWGHVFCGMFAGQTARWGYKVYCYIRVYCRQTGALVRVLKVEANNKLLICSAVYRHKVLVGSKGGDIVSVDLP</sequence>
<keyword evidence="2" id="KW-1185">Reference proteome</keyword>
<feature type="compositionally biased region" description="Basic and acidic residues" evidence="1">
    <location>
        <begin position="1234"/>
        <end position="1247"/>
    </location>
</feature>
<feature type="compositionally biased region" description="Low complexity" evidence="1">
    <location>
        <begin position="1144"/>
        <end position="1161"/>
    </location>
</feature>
<feature type="region of interest" description="Disordered" evidence="1">
    <location>
        <begin position="2053"/>
        <end position="2152"/>
    </location>
</feature>
<feature type="region of interest" description="Disordered" evidence="1">
    <location>
        <begin position="1863"/>
        <end position="1883"/>
    </location>
</feature>
<protein>
    <submittedName>
        <fullName evidence="3">Uncharacterized protein LOC108683115</fullName>
    </submittedName>
</protein>
<feature type="compositionally biased region" description="Polar residues" evidence="1">
    <location>
        <begin position="1092"/>
        <end position="1112"/>
    </location>
</feature>
<feature type="region of interest" description="Disordered" evidence="1">
    <location>
        <begin position="267"/>
        <end position="317"/>
    </location>
</feature>
<feature type="region of interest" description="Disordered" evidence="1">
    <location>
        <begin position="1315"/>
        <end position="1352"/>
    </location>
</feature>
<feature type="region of interest" description="Disordered" evidence="1">
    <location>
        <begin position="217"/>
        <end position="248"/>
    </location>
</feature>
<feature type="compositionally biased region" description="Basic residues" evidence="1">
    <location>
        <begin position="2062"/>
        <end position="2076"/>
    </location>
</feature>
<dbReference type="SUPFAM" id="SSF50978">
    <property type="entry name" value="WD40 repeat-like"/>
    <property type="match status" value="1"/>
</dbReference>
<feature type="region of interest" description="Disordered" evidence="1">
    <location>
        <begin position="519"/>
        <end position="560"/>
    </location>
</feature>
<organism evidence="2 3">
    <name type="scientific">Hyalella azteca</name>
    <name type="common">Amphipod</name>
    <dbReference type="NCBI Taxonomy" id="294128"/>
    <lineage>
        <taxon>Eukaryota</taxon>
        <taxon>Metazoa</taxon>
        <taxon>Ecdysozoa</taxon>
        <taxon>Arthropoda</taxon>
        <taxon>Crustacea</taxon>
        <taxon>Multicrustacea</taxon>
        <taxon>Malacostraca</taxon>
        <taxon>Eumalacostraca</taxon>
        <taxon>Peracarida</taxon>
        <taxon>Amphipoda</taxon>
        <taxon>Senticaudata</taxon>
        <taxon>Talitrida</taxon>
        <taxon>Talitroidea</taxon>
        <taxon>Hyalellidae</taxon>
        <taxon>Hyalella</taxon>
    </lineage>
</organism>
<feature type="compositionally biased region" description="Basic and acidic residues" evidence="1">
    <location>
        <begin position="2142"/>
        <end position="2151"/>
    </location>
</feature>
<feature type="compositionally biased region" description="Polar residues" evidence="1">
    <location>
        <begin position="1"/>
        <end position="12"/>
    </location>
</feature>
<feature type="region of interest" description="Disordered" evidence="1">
    <location>
        <begin position="1067"/>
        <end position="1161"/>
    </location>
</feature>
<feature type="compositionally biased region" description="Basic and acidic residues" evidence="1">
    <location>
        <begin position="1503"/>
        <end position="1512"/>
    </location>
</feature>
<feature type="region of interest" description="Disordered" evidence="1">
    <location>
        <begin position="1200"/>
        <end position="1267"/>
    </location>
</feature>
<dbReference type="InterPro" id="IPR036322">
    <property type="entry name" value="WD40_repeat_dom_sf"/>
</dbReference>
<gene>
    <name evidence="3" type="primary">LOC108683115</name>
</gene>
<feature type="region of interest" description="Disordered" evidence="1">
    <location>
        <begin position="1"/>
        <end position="108"/>
    </location>
</feature>
<feature type="compositionally biased region" description="Basic and acidic residues" evidence="1">
    <location>
        <begin position="271"/>
        <end position="281"/>
    </location>
</feature>
<dbReference type="Proteomes" id="UP000694843">
    <property type="component" value="Unplaced"/>
</dbReference>
<feature type="compositionally biased region" description="Pro residues" evidence="1">
    <location>
        <begin position="1340"/>
        <end position="1349"/>
    </location>
</feature>
<feature type="region of interest" description="Disordered" evidence="1">
    <location>
        <begin position="1942"/>
        <end position="2009"/>
    </location>
</feature>
<evidence type="ECO:0000256" key="1">
    <source>
        <dbReference type="SAM" id="MobiDB-lite"/>
    </source>
</evidence>